<dbReference type="Proteomes" id="UP001324993">
    <property type="component" value="Chromosome"/>
</dbReference>
<evidence type="ECO:0000313" key="3">
    <source>
        <dbReference type="Proteomes" id="UP001324993"/>
    </source>
</evidence>
<dbReference type="EMBL" id="CP138858">
    <property type="protein sequence ID" value="WPJ96429.1"/>
    <property type="molecule type" value="Genomic_DNA"/>
</dbReference>
<reference evidence="2 3" key="1">
    <citation type="submission" date="2023-11" db="EMBL/GenBank/DDBJ databases">
        <title>Coraliomargarita sp. nov., isolated from marine algae.</title>
        <authorList>
            <person name="Lee J.K."/>
            <person name="Baek J.H."/>
            <person name="Kim J.M."/>
            <person name="Choi D.G."/>
            <person name="Jeon C.O."/>
        </authorList>
    </citation>
    <scope>NUCLEOTIDE SEQUENCE [LARGE SCALE GENOMIC DNA]</scope>
    <source>
        <strain evidence="2 3">J2-16</strain>
    </source>
</reference>
<protein>
    <submittedName>
        <fullName evidence="2">PEP-CTERM sorting domain-containing protein</fullName>
    </submittedName>
</protein>
<feature type="signal peptide" evidence="1">
    <location>
        <begin position="1"/>
        <end position="24"/>
    </location>
</feature>
<dbReference type="NCBIfam" id="TIGR02595">
    <property type="entry name" value="PEP_CTERM"/>
    <property type="match status" value="1"/>
</dbReference>
<name>A0ABZ0RMG8_9BACT</name>
<keyword evidence="3" id="KW-1185">Reference proteome</keyword>
<keyword evidence="1" id="KW-0732">Signal</keyword>
<evidence type="ECO:0000313" key="2">
    <source>
        <dbReference type="EMBL" id="WPJ96429.1"/>
    </source>
</evidence>
<organism evidence="2 3">
    <name type="scientific">Coraliomargarita algicola</name>
    <dbReference type="NCBI Taxonomy" id="3092156"/>
    <lineage>
        <taxon>Bacteria</taxon>
        <taxon>Pseudomonadati</taxon>
        <taxon>Verrucomicrobiota</taxon>
        <taxon>Opitutia</taxon>
        <taxon>Puniceicoccales</taxon>
        <taxon>Coraliomargaritaceae</taxon>
        <taxon>Coraliomargarita</taxon>
    </lineage>
</organism>
<accession>A0ABZ0RMG8</accession>
<sequence length="257" mass="27118">MNTTALRALQITGLLSVASSTMTAAEEYTETFTVAASSSFSAVGWNVYLLADNGDVNDLSTSSGEPAEIFLTDYAYIRTAITGYSTQDGPGLMFTTEPTTELVTTSLSSISKLSVGVRADSTDGAPATGRFAIQIGSQWYVSSLSISQTTHFGPPSSTNPATDFPTFETPNLFDFTDGNNWHELTVITGAGGEISIAASTAGGTLSGDVTAFGVYAENGNNGDHFRIDNFTVVVPEPSTFILPSIIGIGLMMRRRRN</sequence>
<dbReference type="InterPro" id="IPR013424">
    <property type="entry name" value="Ice-binding_C"/>
</dbReference>
<proteinExistence type="predicted"/>
<dbReference type="RefSeq" id="WP_319833288.1">
    <property type="nucleotide sequence ID" value="NZ_CP138858.1"/>
</dbReference>
<gene>
    <name evidence="2" type="ORF">SH580_01775</name>
</gene>
<feature type="chain" id="PRO_5045230509" evidence="1">
    <location>
        <begin position="25"/>
        <end position="257"/>
    </location>
</feature>
<evidence type="ECO:0000256" key="1">
    <source>
        <dbReference type="SAM" id="SignalP"/>
    </source>
</evidence>